<evidence type="ECO:0000259" key="2">
    <source>
        <dbReference type="PROSITE" id="PS51352"/>
    </source>
</evidence>
<dbReference type="InterPro" id="IPR012336">
    <property type="entry name" value="Thioredoxin-like_fold"/>
</dbReference>
<dbReference type="CDD" id="cd02947">
    <property type="entry name" value="TRX_family"/>
    <property type="match status" value="1"/>
</dbReference>
<protein>
    <submittedName>
        <fullName evidence="3">Thioredoxin family protein</fullName>
    </submittedName>
</protein>
<dbReference type="PROSITE" id="PS51352">
    <property type="entry name" value="THIOREDOXIN_2"/>
    <property type="match status" value="1"/>
</dbReference>
<evidence type="ECO:0000313" key="4">
    <source>
        <dbReference type="Proteomes" id="UP000267464"/>
    </source>
</evidence>
<dbReference type="OrthoDB" id="5733562at2"/>
<dbReference type="GO" id="GO:0045454">
    <property type="term" value="P:cell redox homeostasis"/>
    <property type="evidence" value="ECO:0007669"/>
    <property type="project" value="TreeGrafter"/>
</dbReference>
<dbReference type="AlphaFoldDB" id="A0A3N7HRF6"/>
<evidence type="ECO:0000256" key="1">
    <source>
        <dbReference type="SAM" id="SignalP"/>
    </source>
</evidence>
<dbReference type="Proteomes" id="UP000267464">
    <property type="component" value="Unassembled WGS sequence"/>
</dbReference>
<proteinExistence type="predicted"/>
<dbReference type="Pfam" id="PF13098">
    <property type="entry name" value="Thioredoxin_2"/>
    <property type="match status" value="1"/>
</dbReference>
<dbReference type="RefSeq" id="WP_124540837.1">
    <property type="nucleotide sequence ID" value="NZ_QUSW01000003.1"/>
</dbReference>
<dbReference type="PANTHER" id="PTHR32234">
    <property type="entry name" value="THIOL:DISULFIDE INTERCHANGE PROTEIN DSBD"/>
    <property type="match status" value="1"/>
</dbReference>
<reference evidence="3 4" key="1">
    <citation type="submission" date="2018-08" db="EMBL/GenBank/DDBJ databases">
        <authorList>
            <person name="Khan S.A."/>
            <person name="Jeon C.O."/>
            <person name="Chun B.H."/>
            <person name="Jeong S.E."/>
        </authorList>
    </citation>
    <scope>NUCLEOTIDE SEQUENCE [LARGE SCALE GENOMIC DNA]</scope>
    <source>
        <strain evidence="3 4">S-16</strain>
    </source>
</reference>
<keyword evidence="4" id="KW-1185">Reference proteome</keyword>
<dbReference type="SUPFAM" id="SSF52833">
    <property type="entry name" value="Thioredoxin-like"/>
    <property type="match status" value="1"/>
</dbReference>
<dbReference type="EMBL" id="QUSW01000003">
    <property type="protein sequence ID" value="RQP24313.1"/>
    <property type="molecule type" value="Genomic_DNA"/>
</dbReference>
<sequence>MKARLCILGAAVILAACNRSPESSAAATPTAAIPASTAKAEAAHDAPAIAWKQAASDADVDAAFARAKADRKPVFVYWGAKWCPPCNQVKATLFNRMDFIERSRAFVPVYIDGDSPGAQKLGTRFKVRGYPTMLLFNADGVELTRLPGEVDASQYTQVLTLGMNAQRPVKAVLADARAGGTGLTPNDWKLLAFYSWETDEQQVVPKDQSAAVLKQLAQACPADQAETATRLMLKAVAAMADHPQPDAKTREKVVAVLADANAARAHMDVLTNNAADIVKALSVDKSAERAQLVDAFNASLKTLEADTSLSRADRITALAARVDLARLDKGQPTPALQAQVREHSARVDREITDGYERQAVITAAASTLADAGLLDDSDALLKANLGKSHSPYYLMSELAANAKKRGDKTEALHWLQEAFDKSEGPATRLQWGASYVSALVELAPQDEKRIESAVSRLFDEAAAQPNAFYERSARSMQKVGTRLVDWNKSKAHAEPFKRLQAQLDGVCAKLPADDAQRAVCTGLLKPKTA</sequence>
<dbReference type="PROSITE" id="PS51257">
    <property type="entry name" value="PROKAR_LIPOPROTEIN"/>
    <property type="match status" value="1"/>
</dbReference>
<dbReference type="GO" id="GO:0015035">
    <property type="term" value="F:protein-disulfide reductase activity"/>
    <property type="evidence" value="ECO:0007669"/>
    <property type="project" value="TreeGrafter"/>
</dbReference>
<organism evidence="3 4">
    <name type="scientific">Piscinibacter terrae</name>
    <dbReference type="NCBI Taxonomy" id="2496871"/>
    <lineage>
        <taxon>Bacteria</taxon>
        <taxon>Pseudomonadati</taxon>
        <taxon>Pseudomonadota</taxon>
        <taxon>Betaproteobacteria</taxon>
        <taxon>Burkholderiales</taxon>
        <taxon>Sphaerotilaceae</taxon>
        <taxon>Piscinibacter</taxon>
    </lineage>
</organism>
<reference evidence="3 4" key="2">
    <citation type="submission" date="2018-12" db="EMBL/GenBank/DDBJ databases">
        <title>Rhizobacter gummiphilus sp. nov., a rubber-degrading bacterium isolated from the soil of a botanical garden in Japan.</title>
        <authorList>
            <person name="Shunsuke S.S."/>
        </authorList>
    </citation>
    <scope>NUCLEOTIDE SEQUENCE [LARGE SCALE GENOMIC DNA]</scope>
    <source>
        <strain evidence="3 4">S-16</strain>
    </source>
</reference>
<name>A0A3N7HRF6_9BURK</name>
<feature type="domain" description="Thioredoxin" evidence="2">
    <location>
        <begin position="27"/>
        <end position="164"/>
    </location>
</feature>
<keyword evidence="1" id="KW-0732">Signal</keyword>
<evidence type="ECO:0000313" key="3">
    <source>
        <dbReference type="EMBL" id="RQP24313.1"/>
    </source>
</evidence>
<dbReference type="PANTHER" id="PTHR32234:SF0">
    <property type="entry name" value="THIOL:DISULFIDE INTERCHANGE PROTEIN DSBD"/>
    <property type="match status" value="1"/>
</dbReference>
<accession>A0A3N7HRF6</accession>
<gene>
    <name evidence="3" type="ORF">DZC73_13490</name>
</gene>
<dbReference type="Gene3D" id="3.40.30.10">
    <property type="entry name" value="Glutaredoxin"/>
    <property type="match status" value="1"/>
</dbReference>
<feature type="chain" id="PRO_5018145195" evidence="1">
    <location>
        <begin position="26"/>
        <end position="529"/>
    </location>
</feature>
<feature type="signal peptide" evidence="1">
    <location>
        <begin position="1"/>
        <end position="25"/>
    </location>
</feature>
<dbReference type="InterPro" id="IPR013766">
    <property type="entry name" value="Thioredoxin_domain"/>
</dbReference>
<dbReference type="InterPro" id="IPR036249">
    <property type="entry name" value="Thioredoxin-like_sf"/>
</dbReference>
<comment type="caution">
    <text evidence="3">The sequence shown here is derived from an EMBL/GenBank/DDBJ whole genome shotgun (WGS) entry which is preliminary data.</text>
</comment>